<dbReference type="InterPro" id="IPR003690">
    <property type="entry name" value="MTERF"/>
</dbReference>
<evidence type="ECO:0000313" key="3">
    <source>
        <dbReference type="EMBL" id="KAG5192068.1"/>
    </source>
</evidence>
<keyword evidence="2" id="KW-0809">Transit peptide</keyword>
<feature type="non-terminal residue" evidence="3">
    <location>
        <position position="196"/>
    </location>
</feature>
<comment type="similarity">
    <text evidence="1">Belongs to the mTERF family.</text>
</comment>
<evidence type="ECO:0000256" key="1">
    <source>
        <dbReference type="ARBA" id="ARBA00007692"/>
    </source>
</evidence>
<dbReference type="GO" id="GO:0003676">
    <property type="term" value="F:nucleic acid binding"/>
    <property type="evidence" value="ECO:0007669"/>
    <property type="project" value="InterPro"/>
</dbReference>
<dbReference type="AlphaFoldDB" id="A0A836CNT9"/>
<evidence type="ECO:0000256" key="2">
    <source>
        <dbReference type="ARBA" id="ARBA00022946"/>
    </source>
</evidence>
<dbReference type="InterPro" id="IPR038538">
    <property type="entry name" value="MTERF_sf"/>
</dbReference>
<organism evidence="3 4">
    <name type="scientific">Tribonema minus</name>
    <dbReference type="NCBI Taxonomy" id="303371"/>
    <lineage>
        <taxon>Eukaryota</taxon>
        <taxon>Sar</taxon>
        <taxon>Stramenopiles</taxon>
        <taxon>Ochrophyta</taxon>
        <taxon>PX clade</taxon>
        <taxon>Xanthophyceae</taxon>
        <taxon>Tribonematales</taxon>
        <taxon>Tribonemataceae</taxon>
        <taxon>Tribonema</taxon>
    </lineage>
</organism>
<dbReference type="EMBL" id="JAFCMP010000011">
    <property type="protein sequence ID" value="KAG5192068.1"/>
    <property type="molecule type" value="Genomic_DNA"/>
</dbReference>
<gene>
    <name evidence="3" type="ORF">JKP88DRAFT_352093</name>
</gene>
<dbReference type="OrthoDB" id="637682at2759"/>
<reference evidence="3" key="1">
    <citation type="submission" date="2021-02" db="EMBL/GenBank/DDBJ databases">
        <title>First Annotated Genome of the Yellow-green Alga Tribonema minus.</title>
        <authorList>
            <person name="Mahan K.M."/>
        </authorList>
    </citation>
    <scope>NUCLEOTIDE SEQUENCE</scope>
    <source>
        <strain evidence="3">UTEX B ZZ1240</strain>
    </source>
</reference>
<accession>A0A836CNT9</accession>
<dbReference type="Pfam" id="PF02536">
    <property type="entry name" value="mTERF"/>
    <property type="match status" value="1"/>
</dbReference>
<name>A0A836CNT9_9STRA</name>
<keyword evidence="4" id="KW-1185">Reference proteome</keyword>
<protein>
    <submittedName>
        <fullName evidence="3">Uncharacterized protein</fullName>
    </submittedName>
</protein>
<dbReference type="Gene3D" id="1.25.70.10">
    <property type="entry name" value="Transcription termination factor 3, mitochondrial"/>
    <property type="match status" value="1"/>
</dbReference>
<dbReference type="Proteomes" id="UP000664859">
    <property type="component" value="Unassembled WGS sequence"/>
</dbReference>
<evidence type="ECO:0000313" key="4">
    <source>
        <dbReference type="Proteomes" id="UP000664859"/>
    </source>
</evidence>
<sequence>MSAMAIKFTLGHSFLACGQCSRNPSAPSPKALARFHRGDIYDLPPQQQLIYDALYTADAEDVQKDRAVRKLVRQILASVGTQTSQGAGIDAGNDGEQHTYPARVQTALSTLSFLEDLGLSQDQIRSIRNRAPTLLQCGVEGPTGLRAKCEYFQTALAMSRQQLLGLVNKAPATMNLSLLKNIKPKVDYMCEVYSGC</sequence>
<comment type="caution">
    <text evidence="3">The sequence shown here is derived from an EMBL/GenBank/DDBJ whole genome shotgun (WGS) entry which is preliminary data.</text>
</comment>
<proteinExistence type="inferred from homology"/>